<keyword evidence="1" id="KW-1133">Transmembrane helix</keyword>
<feature type="transmembrane region" description="Helical" evidence="1">
    <location>
        <begin position="185"/>
        <end position="209"/>
    </location>
</feature>
<evidence type="ECO:0000256" key="1">
    <source>
        <dbReference type="SAM" id="Phobius"/>
    </source>
</evidence>
<evidence type="ECO:0000313" key="3">
    <source>
        <dbReference type="EMBL" id="QLL74274.1"/>
    </source>
</evidence>
<evidence type="ECO:0000313" key="4">
    <source>
        <dbReference type="Proteomes" id="UP000322051"/>
    </source>
</evidence>
<dbReference type="AlphaFoldDB" id="A0A226RZ18"/>
<feature type="transmembrane region" description="Helical" evidence="1">
    <location>
        <begin position="230"/>
        <end position="249"/>
    </location>
</feature>
<protein>
    <submittedName>
        <fullName evidence="3">Uncharacterized protein</fullName>
    </submittedName>
</protein>
<dbReference type="Proteomes" id="UP000322051">
    <property type="component" value="Unassembled WGS sequence"/>
</dbReference>
<reference evidence="2 4" key="1">
    <citation type="submission" date="2019-09" db="EMBL/GenBank/DDBJ databases">
        <title>Comparative analysis of L. crispatus genomes revealed niche specific adaptation to different host and body sites.</title>
        <authorList>
            <person name="Pan M."/>
            <person name="Hidalgo-Cantabrana C."/>
            <person name="Barrangou R."/>
        </authorList>
    </citation>
    <scope>NUCLEOTIDE SEQUENCE [LARGE SCALE GENOMIC DNA]</scope>
    <source>
        <strain evidence="2 4">NCK973</strain>
    </source>
</reference>
<name>A0A226RZ18_9LACO</name>
<dbReference type="EMBL" id="CP047415">
    <property type="protein sequence ID" value="QLL74274.1"/>
    <property type="molecule type" value="Genomic_DNA"/>
</dbReference>
<dbReference type="RefSeq" id="WP_023488089.1">
    <property type="nucleotide sequence ID" value="NZ_CABMHY010000008.1"/>
</dbReference>
<feature type="transmembrane region" description="Helical" evidence="1">
    <location>
        <begin position="145"/>
        <end position="165"/>
    </location>
</feature>
<evidence type="ECO:0000313" key="5">
    <source>
        <dbReference type="Proteomes" id="UP000510660"/>
    </source>
</evidence>
<keyword evidence="1" id="KW-0472">Membrane</keyword>
<accession>A0A226RZ18</accession>
<gene>
    <name evidence="2" type="ORF">F1C02_01165</name>
    <name evidence="3" type="ORF">GTO85_07895</name>
</gene>
<reference evidence="3 5" key="2">
    <citation type="submission" date="2020-01" db="EMBL/GenBank/DDBJ databases">
        <title>Complete and circular genome sequences of six lactobacillus isolates from horses.</title>
        <authorList>
            <person name="Hassan H.M."/>
        </authorList>
    </citation>
    <scope>NUCLEOTIDE SEQUENCE [LARGE SCALE GENOMIC DNA]</scope>
    <source>
        <strain evidence="3 5">1D</strain>
    </source>
</reference>
<sequence>MSNKKKFIKDVIQQFTVKINQDEANDQLIHSLIFLGEHESYCRSYPEISDIIYHLEKDKFHILKENFALLDEITENKFAALLSNEKIAPENGKGEKIDNLLRFERHIKLSCYQRDYILSQTSDAERSARDAEKVAKKAKGKVGHIYSEFVGILAIFTAMSFAMMGSVQVLGNLFHDVKLWGKSSIGYALVIGGIYILIMYLIIMILLVGMKKLYGDDDNDYKFTPKIVRAVIEISIFMIVTGILSIWMLK</sequence>
<keyword evidence="1" id="KW-0812">Transmembrane</keyword>
<organism evidence="3 5">
    <name type="scientific">Lactobacillus crispatus</name>
    <dbReference type="NCBI Taxonomy" id="47770"/>
    <lineage>
        <taxon>Bacteria</taxon>
        <taxon>Bacillati</taxon>
        <taxon>Bacillota</taxon>
        <taxon>Bacilli</taxon>
        <taxon>Lactobacillales</taxon>
        <taxon>Lactobacillaceae</taxon>
        <taxon>Lactobacillus</taxon>
    </lineage>
</organism>
<dbReference type="Proteomes" id="UP000510660">
    <property type="component" value="Chromosome"/>
</dbReference>
<evidence type="ECO:0000313" key="2">
    <source>
        <dbReference type="EMBL" id="KAA8799490.1"/>
    </source>
</evidence>
<dbReference type="EMBL" id="VUAO01000002">
    <property type="protein sequence ID" value="KAA8799490.1"/>
    <property type="molecule type" value="Genomic_DNA"/>
</dbReference>
<proteinExistence type="predicted"/>